<organism evidence="1 2">
    <name type="scientific">Helicoverpa armigera</name>
    <name type="common">Cotton bollworm</name>
    <name type="synonym">Heliothis armigera</name>
    <dbReference type="NCBI Taxonomy" id="29058"/>
    <lineage>
        <taxon>Eukaryota</taxon>
        <taxon>Metazoa</taxon>
        <taxon>Ecdysozoa</taxon>
        <taxon>Arthropoda</taxon>
        <taxon>Hexapoda</taxon>
        <taxon>Insecta</taxon>
        <taxon>Pterygota</taxon>
        <taxon>Neoptera</taxon>
        <taxon>Endopterygota</taxon>
        <taxon>Lepidoptera</taxon>
        <taxon>Glossata</taxon>
        <taxon>Ditrysia</taxon>
        <taxon>Noctuoidea</taxon>
        <taxon>Noctuidae</taxon>
        <taxon>Heliothinae</taxon>
        <taxon>Helicoverpa</taxon>
    </lineage>
</organism>
<sequence>MHRTEKPEIKHVLFMSLERSAKCHLNITTGIYFCTKTMVRHCYAICYSVEWKTVTFNEVCGFRYVREISNSFLDLDALLCLEEKAHVTGQRIKLKNFLSSDPFVC</sequence>
<evidence type="ECO:0000313" key="1">
    <source>
        <dbReference type="EMBL" id="PZC74294.1"/>
    </source>
</evidence>
<evidence type="ECO:0000313" key="2">
    <source>
        <dbReference type="Proteomes" id="UP000249218"/>
    </source>
</evidence>
<keyword evidence="2" id="KW-1185">Reference proteome</keyword>
<proteinExistence type="predicted"/>
<accession>A0A2W1BKX9</accession>
<dbReference type="EMBL" id="KZ150057">
    <property type="protein sequence ID" value="PZC74294.1"/>
    <property type="molecule type" value="Genomic_DNA"/>
</dbReference>
<name>A0A2W1BKX9_HELAM</name>
<dbReference type="AlphaFoldDB" id="A0A2W1BKX9"/>
<reference evidence="1 2" key="1">
    <citation type="journal article" date="2017" name="BMC Biol.">
        <title>Genomic innovations, transcriptional plasticity and gene loss underlying the evolution and divergence of two highly polyphagous and invasive Helicoverpa pest species.</title>
        <authorList>
            <person name="Pearce S.L."/>
            <person name="Clarke D.F."/>
            <person name="East P.D."/>
            <person name="Elfekih S."/>
            <person name="Gordon K.H."/>
            <person name="Jermiin L.S."/>
            <person name="McGaughran A."/>
            <person name="Oakeshott J.G."/>
            <person name="Papanikolaou A."/>
            <person name="Perera O.P."/>
            <person name="Rane R.V."/>
            <person name="Richards S."/>
            <person name="Tay W.T."/>
            <person name="Walsh T.K."/>
            <person name="Anderson A."/>
            <person name="Anderson C.J."/>
            <person name="Asgari S."/>
            <person name="Board P.G."/>
            <person name="Bretschneider A."/>
            <person name="Campbell P.M."/>
            <person name="Chertemps T."/>
            <person name="Christeller J.T."/>
            <person name="Coppin C.W."/>
            <person name="Downes S.J."/>
            <person name="Duan G."/>
            <person name="Farnsworth C.A."/>
            <person name="Good R.T."/>
            <person name="Han L.B."/>
            <person name="Han Y.C."/>
            <person name="Hatje K."/>
            <person name="Horne I."/>
            <person name="Huang Y.P."/>
            <person name="Hughes D.S."/>
            <person name="Jacquin-Joly E."/>
            <person name="James W."/>
            <person name="Jhangiani S."/>
            <person name="Kollmar M."/>
            <person name="Kuwar S.S."/>
            <person name="Li S."/>
            <person name="Liu N.Y."/>
            <person name="Maibeche M.T."/>
            <person name="Miller J.R."/>
            <person name="Montagne N."/>
            <person name="Perry T."/>
            <person name="Qu J."/>
            <person name="Song S.V."/>
            <person name="Sutton G.G."/>
            <person name="Vogel H."/>
            <person name="Walenz B.P."/>
            <person name="Xu W."/>
            <person name="Zhang H.J."/>
            <person name="Zou Z."/>
            <person name="Batterham P."/>
            <person name="Edwards O.R."/>
            <person name="Feyereisen R."/>
            <person name="Gibbs R.A."/>
            <person name="Heckel D.G."/>
            <person name="McGrath A."/>
            <person name="Robin C."/>
            <person name="Scherer S.E."/>
            <person name="Worley K.C."/>
            <person name="Wu Y.D."/>
        </authorList>
    </citation>
    <scope>NUCLEOTIDE SEQUENCE [LARGE SCALE GENOMIC DNA]</scope>
    <source>
        <strain evidence="1">Harm_GR_Male_#8</strain>
        <tissue evidence="1">Whole organism</tissue>
    </source>
</reference>
<dbReference type="Proteomes" id="UP000249218">
    <property type="component" value="Unassembled WGS sequence"/>
</dbReference>
<protein>
    <submittedName>
        <fullName evidence="1">Uncharacterized protein</fullName>
    </submittedName>
</protein>
<gene>
    <name evidence="1" type="primary">HaOG207986</name>
    <name evidence="1" type="ORF">B5X24_HaOG207986</name>
</gene>